<feature type="region of interest" description="Disordered" evidence="3">
    <location>
        <begin position="273"/>
        <end position="304"/>
    </location>
</feature>
<sequence>MKGATNQKKASPMKKRIKNHYDESSAVKVKKSHKSLIEKIHNTTITAPSSTNASFNINPYSIGIFSRGCSPEALTLELKLTEKLRELSLSESDSVMTQSKYEVVKEIFDEVVNRDVSFGPILLKIRDYYDLWITNLQKNDKPANIDDFLRDVTDMKQVYQQDFSCLKFMTKEIERLARENGEIAKDLNEKSQKCEEIEERLKKISSVNVDFVSKDIETWKFIVSENRAYENLIAKLKKQLNKYKYKEQKLMELVIALKNHGYPVEEIYNKEIRNPGYSKDEETKKEIFDKNTTSLSSKKENESS</sequence>
<proteinExistence type="predicted"/>
<protein>
    <recommendedName>
        <fullName evidence="4">Translin-associated factor X-interacting protein 1 N-terminal domain-containing protein</fullName>
    </recommendedName>
</protein>
<dbReference type="Proteomes" id="UP001162131">
    <property type="component" value="Unassembled WGS sequence"/>
</dbReference>
<evidence type="ECO:0000313" key="6">
    <source>
        <dbReference type="Proteomes" id="UP001162131"/>
    </source>
</evidence>
<accession>A0AAU9IX50</accession>
<keyword evidence="6" id="KW-1185">Reference proteome</keyword>
<organism evidence="5 6">
    <name type="scientific">Blepharisma stoltei</name>
    <dbReference type="NCBI Taxonomy" id="1481888"/>
    <lineage>
        <taxon>Eukaryota</taxon>
        <taxon>Sar</taxon>
        <taxon>Alveolata</taxon>
        <taxon>Ciliophora</taxon>
        <taxon>Postciliodesmatophora</taxon>
        <taxon>Heterotrichea</taxon>
        <taxon>Heterotrichida</taxon>
        <taxon>Blepharismidae</taxon>
        <taxon>Blepharisma</taxon>
    </lineage>
</organism>
<dbReference type="InterPro" id="IPR032755">
    <property type="entry name" value="TSNAXIP1_N"/>
</dbReference>
<feature type="compositionally biased region" description="Basic and acidic residues" evidence="3">
    <location>
        <begin position="273"/>
        <end position="289"/>
    </location>
</feature>
<keyword evidence="1 2" id="KW-0175">Coiled coil</keyword>
<dbReference type="AlphaFoldDB" id="A0AAU9IX50"/>
<dbReference type="EMBL" id="CAJZBQ010000020">
    <property type="protein sequence ID" value="CAG9318278.1"/>
    <property type="molecule type" value="Genomic_DNA"/>
</dbReference>
<reference evidence="5" key="1">
    <citation type="submission" date="2021-09" db="EMBL/GenBank/DDBJ databases">
        <authorList>
            <consortium name="AG Swart"/>
            <person name="Singh M."/>
            <person name="Singh A."/>
            <person name="Seah K."/>
            <person name="Emmerich C."/>
        </authorList>
    </citation>
    <scope>NUCLEOTIDE SEQUENCE</scope>
    <source>
        <strain evidence="5">ATCC30299</strain>
    </source>
</reference>
<comment type="caution">
    <text evidence="5">The sequence shown here is derived from an EMBL/GenBank/DDBJ whole genome shotgun (WGS) entry which is preliminary data.</text>
</comment>
<name>A0AAU9IX50_9CILI</name>
<evidence type="ECO:0000256" key="1">
    <source>
        <dbReference type="ARBA" id="ARBA00023054"/>
    </source>
</evidence>
<evidence type="ECO:0000259" key="4">
    <source>
        <dbReference type="Pfam" id="PF15739"/>
    </source>
</evidence>
<evidence type="ECO:0000313" key="5">
    <source>
        <dbReference type="EMBL" id="CAG9318278.1"/>
    </source>
</evidence>
<dbReference type="Pfam" id="PF15739">
    <property type="entry name" value="TSNAXIP1_N"/>
    <property type="match status" value="1"/>
</dbReference>
<gene>
    <name evidence="5" type="ORF">BSTOLATCC_MIC20754</name>
</gene>
<feature type="domain" description="Translin-associated factor X-interacting protein 1 N-terminal" evidence="4">
    <location>
        <begin position="79"/>
        <end position="186"/>
    </location>
</feature>
<feature type="coiled-coil region" evidence="2">
    <location>
        <begin position="166"/>
        <end position="253"/>
    </location>
</feature>
<evidence type="ECO:0000256" key="2">
    <source>
        <dbReference type="SAM" id="Coils"/>
    </source>
</evidence>
<evidence type="ECO:0000256" key="3">
    <source>
        <dbReference type="SAM" id="MobiDB-lite"/>
    </source>
</evidence>